<accession>A0A1V5ZN82</accession>
<reference evidence="2" key="1">
    <citation type="submission" date="2017-02" db="EMBL/GenBank/DDBJ databases">
        <title>Delving into the versatile metabolic prowess of the omnipresent phylum Bacteroidetes.</title>
        <authorList>
            <person name="Nobu M.K."/>
            <person name="Mei R."/>
            <person name="Narihiro T."/>
            <person name="Kuroda K."/>
            <person name="Liu W.-T."/>
        </authorList>
    </citation>
    <scope>NUCLEOTIDE SEQUENCE</scope>
    <source>
        <strain evidence="2">ADurb.Bin160</strain>
    </source>
</reference>
<name>A0A1V5ZN82_9BACT</name>
<dbReference type="Proteomes" id="UP000485621">
    <property type="component" value="Unassembled WGS sequence"/>
</dbReference>
<protein>
    <submittedName>
        <fullName evidence="2">Uncharacterized protein</fullName>
    </submittedName>
</protein>
<gene>
    <name evidence="2" type="ORF">BWY04_00685</name>
</gene>
<feature type="compositionally biased region" description="Polar residues" evidence="1">
    <location>
        <begin position="323"/>
        <end position="343"/>
    </location>
</feature>
<organism evidence="2">
    <name type="scientific">candidate division CPR1 bacterium ADurb.Bin160</name>
    <dbReference type="NCBI Taxonomy" id="1852826"/>
    <lineage>
        <taxon>Bacteria</taxon>
        <taxon>candidate division CPR1</taxon>
    </lineage>
</organism>
<proteinExistence type="predicted"/>
<evidence type="ECO:0000256" key="1">
    <source>
        <dbReference type="SAM" id="MobiDB-lite"/>
    </source>
</evidence>
<comment type="caution">
    <text evidence="2">The sequence shown here is derived from an EMBL/GenBank/DDBJ whole genome shotgun (WGS) entry which is preliminary data.</text>
</comment>
<feature type="region of interest" description="Disordered" evidence="1">
    <location>
        <begin position="319"/>
        <end position="376"/>
    </location>
</feature>
<sequence length="376" mass="41181">MQLQKIIGLPPSTYISDSLMLNSMPVLEFTPCYPEMETGLTLFSLKEEWQEYESLLEKHGFSLSEKPLKLAFLAENLPADSFSNDYGESFLDKLTDVVSSGAAEISQIFGSRNVKETYGKISSILSESGGVAGMVGGGMDTAVEQAKSFFEKAEGGFGSRFQGVGDLVSGLLAGARIDFPQIWKNSVYNPSYSFNIRLFNPNPGNKTATEKYIIGPLAAILLLGLPITEDGSTYNWPFLHKVYCKGLFHMDPAFITNITVTKGGEQQLVSYNQRLSIVDVRIDIGSLFGSILAGKQYESKNRPTLENYLNILKEERKIESVRGNPQGSQSSSPTSDLLKTNPSVARETETEKGISPRVGASEKGIYDTLKTTQPSI</sequence>
<dbReference type="EMBL" id="MWDB01000012">
    <property type="protein sequence ID" value="OQB41689.1"/>
    <property type="molecule type" value="Genomic_DNA"/>
</dbReference>
<dbReference type="AlphaFoldDB" id="A0A1V5ZN82"/>
<evidence type="ECO:0000313" key="2">
    <source>
        <dbReference type="EMBL" id="OQB41689.1"/>
    </source>
</evidence>